<evidence type="ECO:0000256" key="5">
    <source>
        <dbReference type="ARBA" id="ARBA00022729"/>
    </source>
</evidence>
<dbReference type="Pfam" id="PF00691">
    <property type="entry name" value="OmpA"/>
    <property type="match status" value="1"/>
</dbReference>
<dbReference type="InterPro" id="IPR050330">
    <property type="entry name" value="Bact_OuterMem_StrucFunc"/>
</dbReference>
<comment type="subcellular location">
    <subcellularLocation>
        <location evidence="1">Cell outer membrane</location>
        <topology evidence="1">Multi-pass membrane protein</topology>
    </subcellularLocation>
</comment>
<dbReference type="RefSeq" id="WP_146791379.1">
    <property type="nucleotide sequence ID" value="NZ_BAABIO010000003.1"/>
</dbReference>
<feature type="domain" description="OmpA-like" evidence="13">
    <location>
        <begin position="329"/>
        <end position="444"/>
    </location>
</feature>
<dbReference type="PRINTS" id="PR01021">
    <property type="entry name" value="OMPADOMAIN"/>
</dbReference>
<evidence type="ECO:0000256" key="11">
    <source>
        <dbReference type="SAM" id="MobiDB-lite"/>
    </source>
</evidence>
<dbReference type="PROSITE" id="PS51123">
    <property type="entry name" value="OMPA_2"/>
    <property type="match status" value="1"/>
</dbReference>
<dbReference type="InterPro" id="IPR006665">
    <property type="entry name" value="OmpA-like"/>
</dbReference>
<dbReference type="InterPro" id="IPR028974">
    <property type="entry name" value="TSP_type-3_rpt"/>
</dbReference>
<dbReference type="SUPFAM" id="SSF103647">
    <property type="entry name" value="TSP type-3 repeat"/>
    <property type="match status" value="1"/>
</dbReference>
<evidence type="ECO:0000313" key="15">
    <source>
        <dbReference type="Proteomes" id="UP000321204"/>
    </source>
</evidence>
<dbReference type="PANTHER" id="PTHR30329:SF21">
    <property type="entry name" value="LIPOPROTEIN YIAD-RELATED"/>
    <property type="match status" value="1"/>
</dbReference>
<evidence type="ECO:0000256" key="12">
    <source>
        <dbReference type="SAM" id="SignalP"/>
    </source>
</evidence>
<accession>A0A5B8UP53</accession>
<evidence type="ECO:0000256" key="1">
    <source>
        <dbReference type="ARBA" id="ARBA00004571"/>
    </source>
</evidence>
<dbReference type="InterPro" id="IPR003367">
    <property type="entry name" value="Thrombospondin_3-like_rpt"/>
</dbReference>
<dbReference type="EMBL" id="CP042433">
    <property type="protein sequence ID" value="QEC58236.1"/>
    <property type="molecule type" value="Genomic_DNA"/>
</dbReference>
<evidence type="ECO:0000256" key="9">
    <source>
        <dbReference type="ARBA" id="ARBA00023237"/>
    </source>
</evidence>
<dbReference type="InterPro" id="IPR006664">
    <property type="entry name" value="OMP_bac"/>
</dbReference>
<gene>
    <name evidence="14" type="ORF">FSB75_20780</name>
</gene>
<feature type="region of interest" description="Disordered" evidence="11">
    <location>
        <begin position="292"/>
        <end position="315"/>
    </location>
</feature>
<keyword evidence="3" id="KW-1134">Transmembrane beta strand</keyword>
<keyword evidence="7" id="KW-0626">Porin</keyword>
<evidence type="ECO:0000256" key="2">
    <source>
        <dbReference type="ARBA" id="ARBA00022448"/>
    </source>
</evidence>
<dbReference type="Gene3D" id="2.40.160.20">
    <property type="match status" value="1"/>
</dbReference>
<organism evidence="14 15">
    <name type="scientific">Flavisolibacter ginsenosidimutans</name>
    <dbReference type="NCBI Taxonomy" id="661481"/>
    <lineage>
        <taxon>Bacteria</taxon>
        <taxon>Pseudomonadati</taxon>
        <taxon>Bacteroidota</taxon>
        <taxon>Chitinophagia</taxon>
        <taxon>Chitinophagales</taxon>
        <taxon>Chitinophagaceae</taxon>
        <taxon>Flavisolibacter</taxon>
    </lineage>
</organism>
<evidence type="ECO:0000256" key="4">
    <source>
        <dbReference type="ARBA" id="ARBA00022692"/>
    </source>
</evidence>
<evidence type="ECO:0000256" key="8">
    <source>
        <dbReference type="ARBA" id="ARBA00023136"/>
    </source>
</evidence>
<evidence type="ECO:0000256" key="3">
    <source>
        <dbReference type="ARBA" id="ARBA00022452"/>
    </source>
</evidence>
<evidence type="ECO:0000256" key="10">
    <source>
        <dbReference type="PROSITE-ProRule" id="PRU00473"/>
    </source>
</evidence>
<keyword evidence="6" id="KW-0406">Ion transport</keyword>
<dbReference type="Pfam" id="PF02412">
    <property type="entry name" value="TSP_3"/>
    <property type="match status" value="4"/>
</dbReference>
<feature type="region of interest" description="Disordered" evidence="11">
    <location>
        <begin position="197"/>
        <end position="220"/>
    </location>
</feature>
<feature type="chain" id="PRO_5022694425" evidence="12">
    <location>
        <begin position="21"/>
        <end position="444"/>
    </location>
</feature>
<protein>
    <submittedName>
        <fullName evidence="14">OmpA family protein</fullName>
    </submittedName>
</protein>
<evidence type="ECO:0000256" key="7">
    <source>
        <dbReference type="ARBA" id="ARBA00023114"/>
    </source>
</evidence>
<keyword evidence="4" id="KW-0812">Transmembrane</keyword>
<dbReference type="SUPFAM" id="SSF56925">
    <property type="entry name" value="OMPA-like"/>
    <property type="match status" value="1"/>
</dbReference>
<keyword evidence="8 10" id="KW-0472">Membrane</keyword>
<evidence type="ECO:0000313" key="14">
    <source>
        <dbReference type="EMBL" id="QEC58236.1"/>
    </source>
</evidence>
<evidence type="ECO:0000256" key="6">
    <source>
        <dbReference type="ARBA" id="ARBA00023065"/>
    </source>
</evidence>
<feature type="compositionally biased region" description="Acidic residues" evidence="11">
    <location>
        <begin position="298"/>
        <end position="308"/>
    </location>
</feature>
<dbReference type="GO" id="GO:0046930">
    <property type="term" value="C:pore complex"/>
    <property type="evidence" value="ECO:0007669"/>
    <property type="project" value="UniProtKB-KW"/>
</dbReference>
<dbReference type="GO" id="GO:0005509">
    <property type="term" value="F:calcium ion binding"/>
    <property type="evidence" value="ECO:0007669"/>
    <property type="project" value="InterPro"/>
</dbReference>
<dbReference type="SUPFAM" id="SSF103088">
    <property type="entry name" value="OmpA-like"/>
    <property type="match status" value="1"/>
</dbReference>
<dbReference type="PANTHER" id="PTHR30329">
    <property type="entry name" value="STATOR ELEMENT OF FLAGELLAR MOTOR COMPLEX"/>
    <property type="match status" value="1"/>
</dbReference>
<proteinExistence type="predicted"/>
<evidence type="ECO:0000259" key="13">
    <source>
        <dbReference type="PROSITE" id="PS51123"/>
    </source>
</evidence>
<feature type="signal peptide" evidence="12">
    <location>
        <begin position="1"/>
        <end position="20"/>
    </location>
</feature>
<keyword evidence="5 12" id="KW-0732">Signal</keyword>
<dbReference type="Gene3D" id="3.30.1330.60">
    <property type="entry name" value="OmpA-like domain"/>
    <property type="match status" value="1"/>
</dbReference>
<dbReference type="GO" id="GO:0006811">
    <property type="term" value="P:monoatomic ion transport"/>
    <property type="evidence" value="ECO:0007669"/>
    <property type="project" value="UniProtKB-KW"/>
</dbReference>
<name>A0A5B8UP53_9BACT</name>
<keyword evidence="9" id="KW-0998">Cell outer membrane</keyword>
<dbReference type="GO" id="GO:0007155">
    <property type="term" value="P:cell adhesion"/>
    <property type="evidence" value="ECO:0007669"/>
    <property type="project" value="InterPro"/>
</dbReference>
<reference evidence="14 15" key="1">
    <citation type="journal article" date="2015" name="Int. J. Syst. Evol. Microbiol.">
        <title>Flavisolibacter ginsenosidimutans sp. nov., with ginsenoside-converting activity isolated from soil used for cultivating ginseng.</title>
        <authorList>
            <person name="Zhao Y."/>
            <person name="Liu Q."/>
            <person name="Kang M.S."/>
            <person name="Jin F."/>
            <person name="Yu H."/>
            <person name="Im W.T."/>
        </authorList>
    </citation>
    <scope>NUCLEOTIDE SEQUENCE [LARGE SCALE GENOMIC DNA]</scope>
    <source>
        <strain evidence="14 15">Gsoil 636</strain>
    </source>
</reference>
<dbReference type="AlphaFoldDB" id="A0A5B8UP53"/>
<dbReference type="GO" id="GO:0015288">
    <property type="term" value="F:porin activity"/>
    <property type="evidence" value="ECO:0007669"/>
    <property type="project" value="UniProtKB-KW"/>
</dbReference>
<dbReference type="InterPro" id="IPR036737">
    <property type="entry name" value="OmpA-like_sf"/>
</dbReference>
<dbReference type="GO" id="GO:0009279">
    <property type="term" value="C:cell outer membrane"/>
    <property type="evidence" value="ECO:0007669"/>
    <property type="project" value="UniProtKB-SubCell"/>
</dbReference>
<dbReference type="OrthoDB" id="1522982at2"/>
<sequence>MKKILIALFLFFSFCQLSFAQSQPVLGKTLTINFLGNDFATPQAIRNSSLSAVLRDKKIAKFKDMAHGFGLTYTSGLTPHTDVAVSVNGTFGSLPISNRNASGNDNFLLEVDASGNFKMLPEGATFNPYLIAGVGASKYTSIYGAFIPLGAGFKFNIFNEAHVNVHLQYRIPVITDANAYHFQVGFGIGGLISERKSEPVKEVAPPPPTDTDGDGIPDNEDKCPTVPGVARYNGCPVPDTDKDGIDDEHDKCPTVPGTAKYNGCPVPDTDGDGINDEEDKCPTVAGVARYNGCPVPDTDGDGVNDEEDKCPTVPGTKANNGCPEVTKEMEKKMNYAAKRIFFVTGSAKLSSRSDAALNEVIKILNDDKNVKLSIEGHTDNVGKADYNKTLSDKRANSVKTYLVNHGVDESRLTAEGFGLERPVASNKTSAGRAQNRRVELKLSY</sequence>
<keyword evidence="2" id="KW-0813">Transport</keyword>
<dbReference type="CDD" id="cd07185">
    <property type="entry name" value="OmpA_C-like"/>
    <property type="match status" value="1"/>
</dbReference>
<dbReference type="Gene3D" id="4.10.1080.10">
    <property type="entry name" value="TSP type-3 repeat"/>
    <property type="match status" value="1"/>
</dbReference>
<dbReference type="InterPro" id="IPR011250">
    <property type="entry name" value="OMP/PagP_B-barrel"/>
</dbReference>
<keyword evidence="15" id="KW-1185">Reference proteome</keyword>
<dbReference type="KEGG" id="fgg:FSB75_20780"/>
<dbReference type="Proteomes" id="UP000321204">
    <property type="component" value="Chromosome"/>
</dbReference>